<accession>A0A341FAK5</accession>
<dbReference type="PROSITE" id="PS00622">
    <property type="entry name" value="HTH_LUXR_1"/>
    <property type="match status" value="1"/>
</dbReference>
<dbReference type="GO" id="GO:0000160">
    <property type="term" value="P:phosphorelay signal transduction system"/>
    <property type="evidence" value="ECO:0007669"/>
    <property type="project" value="InterPro"/>
</dbReference>
<dbReference type="GO" id="GO:0006355">
    <property type="term" value="P:regulation of DNA-templated transcription"/>
    <property type="evidence" value="ECO:0007669"/>
    <property type="project" value="InterPro"/>
</dbReference>
<dbReference type="EMBL" id="SEUB01000004">
    <property type="protein sequence ID" value="RYM42036.1"/>
    <property type="molecule type" value="Genomic_DNA"/>
</dbReference>
<dbReference type="SMART" id="SM00448">
    <property type="entry name" value="REC"/>
    <property type="match status" value="1"/>
</dbReference>
<dbReference type="SUPFAM" id="SSF52172">
    <property type="entry name" value="CheY-like"/>
    <property type="match status" value="1"/>
</dbReference>
<dbReference type="SUPFAM" id="SSF46894">
    <property type="entry name" value="C-terminal effector domain of the bipartite response regulators"/>
    <property type="match status" value="1"/>
</dbReference>
<dbReference type="PROSITE" id="PS50043">
    <property type="entry name" value="HTH_LUXR_2"/>
    <property type="match status" value="1"/>
</dbReference>
<name>A0A341FAK5_9PSED</name>
<dbReference type="PANTHER" id="PTHR43214">
    <property type="entry name" value="TWO-COMPONENT RESPONSE REGULATOR"/>
    <property type="match status" value="1"/>
</dbReference>
<reference evidence="3 4" key="1">
    <citation type="submission" date="2019-02" db="EMBL/GenBank/DDBJ databases">
        <title>Genome of Pseudomonas korensis isolated from heavy metal contaminated environment.</title>
        <authorList>
            <person name="Ayangbenro A.S."/>
            <person name="Babalola O."/>
        </authorList>
    </citation>
    <scope>NUCLEOTIDE SEQUENCE [LARGE SCALE GENOMIC DNA]</scope>
    <source>
        <strain evidence="3 4">AB36</strain>
    </source>
</reference>
<evidence type="ECO:0000313" key="4">
    <source>
        <dbReference type="Proteomes" id="UP000291107"/>
    </source>
</evidence>
<dbReference type="InterPro" id="IPR016032">
    <property type="entry name" value="Sig_transdc_resp-reg_C-effctor"/>
</dbReference>
<dbReference type="Gene3D" id="3.40.50.2300">
    <property type="match status" value="1"/>
</dbReference>
<dbReference type="Pfam" id="PF00196">
    <property type="entry name" value="GerE"/>
    <property type="match status" value="1"/>
</dbReference>
<dbReference type="InterPro" id="IPR039420">
    <property type="entry name" value="WalR-like"/>
</dbReference>
<sequence>MHWSVVNPLRVAILDDHSLIRLAMKSRLTREAEFSVVGVYGSSAQLLAGLREVDIDLLILDYKLHDGELDGLNLIRLLRKQYPDMRILVSSSEERPAVVNMAIGAGVSGFFGKSQSVDDLITAIRSAASGQLYLSPAMAFELDVLPASVEEPSGVSDDGAAHSDDFLSNPLLSPKEKEVLRCCLEGMGVTQIALKFSRSRKTISGQKQAAFKKLGIRGDAELFKLQHSLTADNQG</sequence>
<proteinExistence type="predicted"/>
<gene>
    <name evidence="3" type="ORF">EVS84_12870</name>
</gene>
<dbReference type="InterPro" id="IPR011006">
    <property type="entry name" value="CheY-like_superfamily"/>
</dbReference>
<dbReference type="Proteomes" id="UP000291107">
    <property type="component" value="Unassembled WGS sequence"/>
</dbReference>
<dbReference type="GO" id="GO:0003677">
    <property type="term" value="F:DNA binding"/>
    <property type="evidence" value="ECO:0007669"/>
    <property type="project" value="InterPro"/>
</dbReference>
<dbReference type="InterPro" id="IPR001789">
    <property type="entry name" value="Sig_transdc_resp-reg_receiver"/>
</dbReference>
<keyword evidence="1" id="KW-0597">Phosphoprotein</keyword>
<comment type="caution">
    <text evidence="3">The sequence shown here is derived from an EMBL/GenBank/DDBJ whole genome shotgun (WGS) entry which is preliminary data.</text>
</comment>
<keyword evidence="2" id="KW-0238">DNA-binding</keyword>
<organism evidence="3 4">
    <name type="scientific">Pseudomonas koreensis</name>
    <dbReference type="NCBI Taxonomy" id="198620"/>
    <lineage>
        <taxon>Bacteria</taxon>
        <taxon>Pseudomonadati</taxon>
        <taxon>Pseudomonadota</taxon>
        <taxon>Gammaproteobacteria</taxon>
        <taxon>Pseudomonadales</taxon>
        <taxon>Pseudomonadaceae</taxon>
        <taxon>Pseudomonas</taxon>
    </lineage>
</organism>
<dbReference type="AlphaFoldDB" id="A0A341FAK5"/>
<dbReference type="Pfam" id="PF00072">
    <property type="entry name" value="Response_reg"/>
    <property type="match status" value="1"/>
</dbReference>
<dbReference type="PRINTS" id="PR00038">
    <property type="entry name" value="HTHLUXR"/>
</dbReference>
<dbReference type="CDD" id="cd17535">
    <property type="entry name" value="REC_NarL-like"/>
    <property type="match status" value="1"/>
</dbReference>
<dbReference type="InterPro" id="IPR058245">
    <property type="entry name" value="NreC/VraR/RcsB-like_REC"/>
</dbReference>
<dbReference type="CDD" id="cd06170">
    <property type="entry name" value="LuxR_C_like"/>
    <property type="match status" value="1"/>
</dbReference>
<dbReference type="RefSeq" id="WP_110599491.1">
    <property type="nucleotide sequence ID" value="NZ_SEUB01000004.1"/>
</dbReference>
<evidence type="ECO:0000313" key="3">
    <source>
        <dbReference type="EMBL" id="RYM42036.1"/>
    </source>
</evidence>
<protein>
    <submittedName>
        <fullName evidence="3">Response regulator transcription factor</fullName>
    </submittedName>
</protein>
<evidence type="ECO:0000256" key="2">
    <source>
        <dbReference type="ARBA" id="ARBA00023125"/>
    </source>
</evidence>
<dbReference type="PANTHER" id="PTHR43214:SF17">
    <property type="entry name" value="TRANSCRIPTIONAL REGULATORY PROTEIN RCSB"/>
    <property type="match status" value="1"/>
</dbReference>
<dbReference type="PROSITE" id="PS50110">
    <property type="entry name" value="RESPONSE_REGULATORY"/>
    <property type="match status" value="1"/>
</dbReference>
<dbReference type="InterPro" id="IPR000792">
    <property type="entry name" value="Tscrpt_reg_LuxR_C"/>
</dbReference>
<evidence type="ECO:0000256" key="1">
    <source>
        <dbReference type="ARBA" id="ARBA00022553"/>
    </source>
</evidence>
<dbReference type="SMART" id="SM00421">
    <property type="entry name" value="HTH_LUXR"/>
    <property type="match status" value="1"/>
</dbReference>